<comment type="caution">
    <text evidence="2">The sequence shown here is derived from an EMBL/GenBank/DDBJ whole genome shotgun (WGS) entry which is preliminary data.</text>
</comment>
<evidence type="ECO:0000313" key="2">
    <source>
        <dbReference type="EMBL" id="KAJ1177523.1"/>
    </source>
</evidence>
<dbReference type="EMBL" id="JANPWB010000006">
    <property type="protein sequence ID" value="KAJ1177523.1"/>
    <property type="molecule type" value="Genomic_DNA"/>
</dbReference>
<reference evidence="2" key="1">
    <citation type="journal article" date="2022" name="bioRxiv">
        <title>Sequencing and chromosome-scale assembly of the giantPleurodeles waltlgenome.</title>
        <authorList>
            <person name="Brown T."/>
            <person name="Elewa A."/>
            <person name="Iarovenko S."/>
            <person name="Subramanian E."/>
            <person name="Araus A.J."/>
            <person name="Petzold A."/>
            <person name="Susuki M."/>
            <person name="Suzuki K.-i.T."/>
            <person name="Hayashi T."/>
            <person name="Toyoda A."/>
            <person name="Oliveira C."/>
            <person name="Osipova E."/>
            <person name="Leigh N.D."/>
            <person name="Simon A."/>
            <person name="Yun M.H."/>
        </authorList>
    </citation>
    <scope>NUCLEOTIDE SEQUENCE</scope>
    <source>
        <strain evidence="2">20211129_DDA</strain>
        <tissue evidence="2">Liver</tissue>
    </source>
</reference>
<keyword evidence="3" id="KW-1185">Reference proteome</keyword>
<gene>
    <name evidence="2" type="ORF">NDU88_002778</name>
</gene>
<name>A0AAV7TM55_PLEWA</name>
<organism evidence="2 3">
    <name type="scientific">Pleurodeles waltl</name>
    <name type="common">Iberian ribbed newt</name>
    <dbReference type="NCBI Taxonomy" id="8319"/>
    <lineage>
        <taxon>Eukaryota</taxon>
        <taxon>Metazoa</taxon>
        <taxon>Chordata</taxon>
        <taxon>Craniata</taxon>
        <taxon>Vertebrata</taxon>
        <taxon>Euteleostomi</taxon>
        <taxon>Amphibia</taxon>
        <taxon>Batrachia</taxon>
        <taxon>Caudata</taxon>
        <taxon>Salamandroidea</taxon>
        <taxon>Salamandridae</taxon>
        <taxon>Pleurodelinae</taxon>
        <taxon>Pleurodeles</taxon>
    </lineage>
</organism>
<proteinExistence type="predicted"/>
<dbReference type="AlphaFoldDB" id="A0AAV7TM55"/>
<sequence length="101" mass="11042">MDSYDTVYSSYYSILGSISGEPHCVLHWADITCDLVFCPRKPRGVGGEHGSTQRGVLVQAGSPPASELPRGPCSTGRRPLRQEAHRSPRIAKGMKGVFTRR</sequence>
<feature type="region of interest" description="Disordered" evidence="1">
    <location>
        <begin position="44"/>
        <end position="101"/>
    </location>
</feature>
<protein>
    <submittedName>
        <fullName evidence="2">Uncharacterized protein</fullName>
    </submittedName>
</protein>
<accession>A0AAV7TM55</accession>
<evidence type="ECO:0000313" key="3">
    <source>
        <dbReference type="Proteomes" id="UP001066276"/>
    </source>
</evidence>
<evidence type="ECO:0000256" key="1">
    <source>
        <dbReference type="SAM" id="MobiDB-lite"/>
    </source>
</evidence>
<dbReference type="Proteomes" id="UP001066276">
    <property type="component" value="Chromosome 3_2"/>
</dbReference>